<proteinExistence type="predicted"/>
<gene>
    <name evidence="2" type="primary">pol</name>
    <name evidence="2" type="ORF">CR513_15456</name>
</gene>
<dbReference type="InterPro" id="IPR043502">
    <property type="entry name" value="DNA/RNA_pol_sf"/>
</dbReference>
<dbReference type="InterPro" id="IPR041577">
    <property type="entry name" value="RT_RNaseH_2"/>
</dbReference>
<feature type="non-terminal residue" evidence="2">
    <location>
        <position position="1"/>
    </location>
</feature>
<evidence type="ECO:0000313" key="2">
    <source>
        <dbReference type="EMBL" id="RDY01241.1"/>
    </source>
</evidence>
<dbReference type="Pfam" id="PF17919">
    <property type="entry name" value="RT_RNaseH_2"/>
    <property type="match status" value="1"/>
</dbReference>
<dbReference type="SUPFAM" id="SSF56672">
    <property type="entry name" value="DNA/RNA polymerases"/>
    <property type="match status" value="1"/>
</dbReference>
<comment type="caution">
    <text evidence="2">The sequence shown here is derived from an EMBL/GenBank/DDBJ whole genome shotgun (WGS) entry which is preliminary data.</text>
</comment>
<organism evidence="2 3">
    <name type="scientific">Mucuna pruriens</name>
    <name type="common">Velvet bean</name>
    <name type="synonym">Dolichos pruriens</name>
    <dbReference type="NCBI Taxonomy" id="157652"/>
    <lineage>
        <taxon>Eukaryota</taxon>
        <taxon>Viridiplantae</taxon>
        <taxon>Streptophyta</taxon>
        <taxon>Embryophyta</taxon>
        <taxon>Tracheophyta</taxon>
        <taxon>Spermatophyta</taxon>
        <taxon>Magnoliopsida</taxon>
        <taxon>eudicotyledons</taxon>
        <taxon>Gunneridae</taxon>
        <taxon>Pentapetalae</taxon>
        <taxon>rosids</taxon>
        <taxon>fabids</taxon>
        <taxon>Fabales</taxon>
        <taxon>Fabaceae</taxon>
        <taxon>Papilionoideae</taxon>
        <taxon>50 kb inversion clade</taxon>
        <taxon>NPAAA clade</taxon>
        <taxon>indigoferoid/millettioid clade</taxon>
        <taxon>Phaseoleae</taxon>
        <taxon>Mucuna</taxon>
    </lineage>
</organism>
<evidence type="ECO:0000259" key="1">
    <source>
        <dbReference type="Pfam" id="PF17919"/>
    </source>
</evidence>
<dbReference type="AlphaFoldDB" id="A0A371HEM8"/>
<evidence type="ECO:0000313" key="3">
    <source>
        <dbReference type="Proteomes" id="UP000257109"/>
    </source>
</evidence>
<dbReference type="EMBL" id="QJKJ01002805">
    <property type="protein sequence ID" value="RDY01241.1"/>
    <property type="molecule type" value="Genomic_DNA"/>
</dbReference>
<dbReference type="Proteomes" id="UP000257109">
    <property type="component" value="Unassembled WGS sequence"/>
</dbReference>
<keyword evidence="3" id="KW-1185">Reference proteome</keyword>
<accession>A0A371HEM8</accession>
<dbReference type="OrthoDB" id="1433828at2759"/>
<feature type="domain" description="Reverse transcriptase/retrotransposon-derived protein RNase H-like" evidence="1">
    <location>
        <begin position="29"/>
        <end position="80"/>
    </location>
</feature>
<dbReference type="PANTHER" id="PTHR34072:SF55">
    <property type="entry name" value="DNA_RNA POLYMERASES SUPERFAMILY PROTEIN"/>
    <property type="match status" value="1"/>
</dbReference>
<reference evidence="2" key="1">
    <citation type="submission" date="2018-05" db="EMBL/GenBank/DDBJ databases">
        <title>Draft genome of Mucuna pruriens seed.</title>
        <authorList>
            <person name="Nnadi N.E."/>
            <person name="Vos R."/>
            <person name="Hasami M.H."/>
            <person name="Devisetty U.K."/>
            <person name="Aguiy J.C."/>
        </authorList>
    </citation>
    <scope>NUCLEOTIDE SEQUENCE [LARGE SCALE GENOMIC DNA]</scope>
    <source>
        <strain evidence="2">JCA_2017</strain>
    </source>
</reference>
<protein>
    <submittedName>
        <fullName evidence="2">Retrovirus-related Pol polyprotein</fullName>
    </submittedName>
</protein>
<sequence length="153" mass="17822">MSPTHPLSEVIFLGYVVGSEGVKVDEEKVKERAFQALKERLTNASILTLPNFNKSFELECDTSNVGLWTILLQEGHPISFFKLYALVRVLQRHAKWVEFLEQFPYVIKHKQGKVNVMASVSTRHSLLAMLETKLRGFKHMKELYLIYEYFRET</sequence>
<name>A0A371HEM8_MUCPR</name>
<dbReference type="PANTHER" id="PTHR34072">
    <property type="entry name" value="ENZYMATIC POLYPROTEIN-RELATED"/>
    <property type="match status" value="1"/>
</dbReference>